<sequence>MGNEELFKEIDLIQGCIKRMASNSFLVKGWALSVFAGVTAITKGENLNDIALLICTTLVPFVCFWILDAYFLQTERRFRLMYSDRLKKREQNDYSNLYDLNPNKYNVDSICDVMWSITLRVFYGIPFIICIIVLLHKIIEKCPCICH</sequence>
<proteinExistence type="predicted"/>
<dbReference type="Proteomes" id="UP000285236">
    <property type="component" value="Unassembled WGS sequence"/>
</dbReference>
<keyword evidence="1" id="KW-0472">Membrane</keyword>
<keyword evidence="1" id="KW-1133">Transmembrane helix</keyword>
<evidence type="ECO:0000256" key="1">
    <source>
        <dbReference type="SAM" id="Phobius"/>
    </source>
</evidence>
<name>A0AA92W321_9BACT</name>
<evidence type="ECO:0000313" key="3">
    <source>
        <dbReference type="Proteomes" id="UP000285236"/>
    </source>
</evidence>
<organism evidence="2 3">
    <name type="scientific">Segatella copri</name>
    <dbReference type="NCBI Taxonomy" id="165179"/>
    <lineage>
        <taxon>Bacteria</taxon>
        <taxon>Pseudomonadati</taxon>
        <taxon>Bacteroidota</taxon>
        <taxon>Bacteroidia</taxon>
        <taxon>Bacteroidales</taxon>
        <taxon>Prevotellaceae</taxon>
        <taxon>Segatella</taxon>
    </lineage>
</organism>
<evidence type="ECO:0000313" key="2">
    <source>
        <dbReference type="EMBL" id="RGU88654.1"/>
    </source>
</evidence>
<feature type="transmembrane region" description="Helical" evidence="1">
    <location>
        <begin position="25"/>
        <end position="44"/>
    </location>
</feature>
<feature type="transmembrane region" description="Helical" evidence="1">
    <location>
        <begin position="50"/>
        <end position="72"/>
    </location>
</feature>
<dbReference type="AlphaFoldDB" id="A0AA92W321"/>
<reference evidence="2 3" key="1">
    <citation type="submission" date="2018-08" db="EMBL/GenBank/DDBJ databases">
        <title>A genome reference for cultivated species of the human gut microbiota.</title>
        <authorList>
            <person name="Zou Y."/>
            <person name="Xue W."/>
            <person name="Luo G."/>
        </authorList>
    </citation>
    <scope>NUCLEOTIDE SEQUENCE [LARGE SCALE GENOMIC DNA]</scope>
    <source>
        <strain evidence="2 3">AF15-25</strain>
    </source>
</reference>
<keyword evidence="1" id="KW-0812">Transmembrane</keyword>
<accession>A0AA92W321</accession>
<gene>
    <name evidence="2" type="ORF">DWW35_15660</name>
</gene>
<feature type="transmembrane region" description="Helical" evidence="1">
    <location>
        <begin position="121"/>
        <end position="139"/>
    </location>
</feature>
<dbReference type="EMBL" id="QRYP01000095">
    <property type="protein sequence ID" value="RGU88654.1"/>
    <property type="molecule type" value="Genomic_DNA"/>
</dbReference>
<protein>
    <submittedName>
        <fullName evidence="2">Uncharacterized protein</fullName>
    </submittedName>
</protein>
<comment type="caution">
    <text evidence="2">The sequence shown here is derived from an EMBL/GenBank/DDBJ whole genome shotgun (WGS) entry which is preliminary data.</text>
</comment>
<dbReference type="RefSeq" id="WP_118082123.1">
    <property type="nucleotide sequence ID" value="NZ_QRYP01000095.1"/>
</dbReference>